<evidence type="ECO:0000313" key="6">
    <source>
        <dbReference type="Proteomes" id="UP000608071"/>
    </source>
</evidence>
<evidence type="ECO:0000313" key="5">
    <source>
        <dbReference type="EMBL" id="MBD7968368.1"/>
    </source>
</evidence>
<evidence type="ECO:0000256" key="2">
    <source>
        <dbReference type="ARBA" id="ARBA00023002"/>
    </source>
</evidence>
<dbReference type="SUPFAM" id="SSF51735">
    <property type="entry name" value="NAD(P)-binding Rossmann-fold domains"/>
    <property type="match status" value="1"/>
</dbReference>
<dbReference type="InterPro" id="IPR050984">
    <property type="entry name" value="Gfo/Idh/MocA_domain"/>
</dbReference>
<dbReference type="PANTHER" id="PTHR22604:SF105">
    <property type="entry name" value="TRANS-1,2-DIHYDROBENZENE-1,2-DIOL DEHYDROGENASE"/>
    <property type="match status" value="1"/>
</dbReference>
<name>A0ABR8SYG3_9BACL</name>
<gene>
    <name evidence="5" type="ORF">H9647_09850</name>
</gene>
<evidence type="ECO:0000259" key="4">
    <source>
        <dbReference type="Pfam" id="PF22725"/>
    </source>
</evidence>
<evidence type="ECO:0000256" key="1">
    <source>
        <dbReference type="ARBA" id="ARBA00010928"/>
    </source>
</evidence>
<dbReference type="InterPro" id="IPR036291">
    <property type="entry name" value="NAD(P)-bd_dom_sf"/>
</dbReference>
<dbReference type="RefSeq" id="WP_191799604.1">
    <property type="nucleotide sequence ID" value="NZ_JACSQL010000003.1"/>
</dbReference>
<feature type="domain" description="Gfo/Idh/MocA-like oxidoreductase N-terminal" evidence="3">
    <location>
        <begin position="5"/>
        <end position="122"/>
    </location>
</feature>
<dbReference type="PANTHER" id="PTHR22604">
    <property type="entry name" value="OXIDOREDUCTASES"/>
    <property type="match status" value="1"/>
</dbReference>
<sequence length="332" mass="36488">MNQTLRWGILGTASIAKRSVIPGIRGSIRNEVVAIASRNQEKADEAAKELHIENAFGSYEALLASDDIDAVYIPLPNHLHLEWTLRAAEAGKHILCEKPIALNSAEAEKMVEACQKAGVHLAEAFMYRHHPRYQMIQDAIQSGEIGELRGIHANFTFNSAANTENIRYHKDWGGGSLYDVGCYPISVARLLIGQEPEAVTAQALFSEKHGGVDMMTSGFVEFPNSISLIFDCGMWAAFRNEMEVLGTDGVLKVPSAFASDPDTDSSFSITGKLGNRVVEVPRVNHYSLMADDFADVVLDGSKPKFDPQDAVLNMKVLESALRSAEQRKRIEL</sequence>
<accession>A0ABR8SYG3</accession>
<dbReference type="InterPro" id="IPR055170">
    <property type="entry name" value="GFO_IDH_MocA-like_dom"/>
</dbReference>
<comment type="similarity">
    <text evidence="1">Belongs to the Gfo/Idh/MocA family.</text>
</comment>
<dbReference type="Pfam" id="PF22725">
    <property type="entry name" value="GFO_IDH_MocA_C3"/>
    <property type="match status" value="1"/>
</dbReference>
<dbReference type="Gene3D" id="3.30.360.10">
    <property type="entry name" value="Dihydrodipicolinate Reductase, domain 2"/>
    <property type="match status" value="1"/>
</dbReference>
<feature type="domain" description="GFO/IDH/MocA-like oxidoreductase" evidence="4">
    <location>
        <begin position="133"/>
        <end position="251"/>
    </location>
</feature>
<dbReference type="EMBL" id="JACSQL010000003">
    <property type="protein sequence ID" value="MBD7968368.1"/>
    <property type="molecule type" value="Genomic_DNA"/>
</dbReference>
<proteinExistence type="inferred from homology"/>
<dbReference type="Proteomes" id="UP000608071">
    <property type="component" value="Unassembled WGS sequence"/>
</dbReference>
<organism evidence="5 6">
    <name type="scientific">Paenibacillus gallinarum</name>
    <dbReference type="NCBI Taxonomy" id="2762232"/>
    <lineage>
        <taxon>Bacteria</taxon>
        <taxon>Bacillati</taxon>
        <taxon>Bacillota</taxon>
        <taxon>Bacilli</taxon>
        <taxon>Bacillales</taxon>
        <taxon>Paenibacillaceae</taxon>
        <taxon>Paenibacillus</taxon>
    </lineage>
</organism>
<dbReference type="Pfam" id="PF01408">
    <property type="entry name" value="GFO_IDH_MocA"/>
    <property type="match status" value="1"/>
</dbReference>
<keyword evidence="6" id="KW-1185">Reference proteome</keyword>
<evidence type="ECO:0000259" key="3">
    <source>
        <dbReference type="Pfam" id="PF01408"/>
    </source>
</evidence>
<keyword evidence="2" id="KW-0560">Oxidoreductase</keyword>
<reference evidence="5 6" key="1">
    <citation type="submission" date="2020-08" db="EMBL/GenBank/DDBJ databases">
        <title>A Genomic Blueprint of the Chicken Gut Microbiome.</title>
        <authorList>
            <person name="Gilroy R."/>
            <person name="Ravi A."/>
            <person name="Getino M."/>
            <person name="Pursley I."/>
            <person name="Horton D.L."/>
            <person name="Alikhan N.-F."/>
            <person name="Baker D."/>
            <person name="Gharbi K."/>
            <person name="Hall N."/>
            <person name="Watson M."/>
            <person name="Adriaenssens E.M."/>
            <person name="Foster-Nyarko E."/>
            <person name="Jarju S."/>
            <person name="Secka A."/>
            <person name="Antonio M."/>
            <person name="Oren A."/>
            <person name="Chaudhuri R."/>
            <person name="La Ragione R.M."/>
            <person name="Hildebrand F."/>
            <person name="Pallen M.J."/>
        </authorList>
    </citation>
    <scope>NUCLEOTIDE SEQUENCE [LARGE SCALE GENOMIC DNA]</scope>
    <source>
        <strain evidence="5 6">Sa2BVA9</strain>
    </source>
</reference>
<protein>
    <submittedName>
        <fullName evidence="5">Gfo/Idh/MocA family oxidoreductase</fullName>
    </submittedName>
</protein>
<dbReference type="Gene3D" id="3.40.50.720">
    <property type="entry name" value="NAD(P)-binding Rossmann-like Domain"/>
    <property type="match status" value="1"/>
</dbReference>
<dbReference type="InterPro" id="IPR000683">
    <property type="entry name" value="Gfo/Idh/MocA-like_OxRdtase_N"/>
</dbReference>
<dbReference type="SUPFAM" id="SSF55347">
    <property type="entry name" value="Glyceraldehyde-3-phosphate dehydrogenase-like, C-terminal domain"/>
    <property type="match status" value="1"/>
</dbReference>
<comment type="caution">
    <text evidence="5">The sequence shown here is derived from an EMBL/GenBank/DDBJ whole genome shotgun (WGS) entry which is preliminary data.</text>
</comment>